<dbReference type="PANTHER" id="PTHR46594:SF4">
    <property type="entry name" value="P-TYPE CATION-TRANSPORTING ATPASE"/>
    <property type="match status" value="1"/>
</dbReference>
<dbReference type="RefSeq" id="WP_055727079.1">
    <property type="nucleotide sequence ID" value="NZ_LMAR01000019.1"/>
</dbReference>
<evidence type="ECO:0000256" key="1">
    <source>
        <dbReference type="ARBA" id="ARBA00022723"/>
    </source>
</evidence>
<dbReference type="PROSITE" id="PS50846">
    <property type="entry name" value="HMA_2"/>
    <property type="match status" value="1"/>
</dbReference>
<dbReference type="Gene3D" id="3.30.70.100">
    <property type="match status" value="1"/>
</dbReference>
<evidence type="ECO:0000313" key="4">
    <source>
        <dbReference type="EMBL" id="KQK31610.1"/>
    </source>
</evidence>
<dbReference type="EMBL" id="LMAR01000019">
    <property type="protein sequence ID" value="KQK31610.1"/>
    <property type="molecule type" value="Genomic_DNA"/>
</dbReference>
<dbReference type="PRINTS" id="PR00944">
    <property type="entry name" value="CUEXPORT"/>
</dbReference>
<dbReference type="InterPro" id="IPR006121">
    <property type="entry name" value="HMA_dom"/>
</dbReference>
<dbReference type="FunFam" id="3.30.70.100:FF:000005">
    <property type="entry name" value="Copper-exporting P-type ATPase A"/>
    <property type="match status" value="1"/>
</dbReference>
<evidence type="ECO:0000256" key="2">
    <source>
        <dbReference type="ARBA" id="ARBA00023008"/>
    </source>
</evidence>
<gene>
    <name evidence="4" type="ORF">ARD30_09245</name>
</gene>
<dbReference type="SUPFAM" id="SSF55008">
    <property type="entry name" value="HMA, heavy metal-associated domain"/>
    <property type="match status" value="1"/>
</dbReference>
<dbReference type="CDD" id="cd00371">
    <property type="entry name" value="HMA"/>
    <property type="match status" value="1"/>
</dbReference>
<dbReference type="PROSITE" id="PS01047">
    <property type="entry name" value="HMA_1"/>
    <property type="match status" value="1"/>
</dbReference>
<dbReference type="InterPro" id="IPR017969">
    <property type="entry name" value="Heavy-metal-associated_CS"/>
</dbReference>
<dbReference type="AlphaFoldDB" id="A0A0Q3T1N1"/>
<dbReference type="InterPro" id="IPR006122">
    <property type="entry name" value="HMA_Cu_ion-bd"/>
</dbReference>
<dbReference type="PANTHER" id="PTHR46594">
    <property type="entry name" value="P-TYPE CATION-TRANSPORTING ATPASE"/>
    <property type="match status" value="1"/>
</dbReference>
<organism evidence="4 5">
    <name type="scientific">Bosea thiooxidans</name>
    <dbReference type="NCBI Taxonomy" id="53254"/>
    <lineage>
        <taxon>Bacteria</taxon>
        <taxon>Pseudomonadati</taxon>
        <taxon>Pseudomonadota</taxon>
        <taxon>Alphaproteobacteria</taxon>
        <taxon>Hyphomicrobiales</taxon>
        <taxon>Boseaceae</taxon>
        <taxon>Bosea</taxon>
    </lineage>
</organism>
<dbReference type="NCBIfam" id="TIGR00003">
    <property type="entry name" value="copper ion binding protein"/>
    <property type="match status" value="1"/>
</dbReference>
<reference evidence="4 5" key="1">
    <citation type="submission" date="2015-10" db="EMBL/GenBank/DDBJ databases">
        <title>Draft genome of Bosea thiooxidans.</title>
        <authorList>
            <person name="Wang X."/>
        </authorList>
    </citation>
    <scope>NUCLEOTIDE SEQUENCE [LARGE SCALE GENOMIC DNA]</scope>
    <source>
        <strain evidence="4 5">CGMCC 9174</strain>
    </source>
</reference>
<keyword evidence="5" id="KW-1185">Reference proteome</keyword>
<dbReference type="InterPro" id="IPR000428">
    <property type="entry name" value="Cu-bd"/>
</dbReference>
<keyword evidence="1" id="KW-0479">Metal-binding</keyword>
<accession>A0A0Q3T1N1</accession>
<dbReference type="GO" id="GO:0005507">
    <property type="term" value="F:copper ion binding"/>
    <property type="evidence" value="ECO:0007669"/>
    <property type="project" value="InterPro"/>
</dbReference>
<keyword evidence="2" id="KW-0186">Copper</keyword>
<feature type="domain" description="HMA" evidence="3">
    <location>
        <begin position="7"/>
        <end position="73"/>
    </location>
</feature>
<sequence>MTQTQLQTIEFKIEGMDCGHCVSTIEKAVRALPGVDAVKVSLADSSALVKLNPVKVSRDTIYEAVEHAGFDVPR</sequence>
<dbReference type="Pfam" id="PF00403">
    <property type="entry name" value="HMA"/>
    <property type="match status" value="1"/>
</dbReference>
<name>A0A0Q3T1N1_9HYPH</name>
<dbReference type="GO" id="GO:0006825">
    <property type="term" value="P:copper ion transport"/>
    <property type="evidence" value="ECO:0007669"/>
    <property type="project" value="InterPro"/>
</dbReference>
<dbReference type="InterPro" id="IPR036163">
    <property type="entry name" value="HMA_dom_sf"/>
</dbReference>
<comment type="caution">
    <text evidence="4">The sequence shown here is derived from an EMBL/GenBank/DDBJ whole genome shotgun (WGS) entry which is preliminary data.</text>
</comment>
<protein>
    <recommendedName>
        <fullName evidence="3">HMA domain-containing protein</fullName>
    </recommendedName>
</protein>
<evidence type="ECO:0000313" key="5">
    <source>
        <dbReference type="Proteomes" id="UP000051562"/>
    </source>
</evidence>
<dbReference type="Proteomes" id="UP000051562">
    <property type="component" value="Unassembled WGS sequence"/>
</dbReference>
<evidence type="ECO:0000259" key="3">
    <source>
        <dbReference type="PROSITE" id="PS50846"/>
    </source>
</evidence>
<proteinExistence type="predicted"/>